<evidence type="ECO:0000313" key="3">
    <source>
        <dbReference type="Proteomes" id="UP000184604"/>
    </source>
</evidence>
<accession>A0A1L5F4R9</accession>
<keyword evidence="1" id="KW-0472">Membrane</keyword>
<dbReference type="AlphaFoldDB" id="A0A1L5F4R9"/>
<feature type="transmembrane region" description="Helical" evidence="1">
    <location>
        <begin position="22"/>
        <end position="44"/>
    </location>
</feature>
<name>A0A1L5F4R9_CLOKL</name>
<sequence>MFLSMFLISVLAKPIVFRRKPPAGIVYGLAAAICFLLFFIFQYVDYSSQQAYFKDQIERLTTSNWQPPRVSGNVTAVNSTTANSTGTHYINIPMPQNQNLKDALTALQNDLNTLQNGINSGKTTAKQLVNNQITAFLDNYGPIQNSTINLTVMGLPGTSVTPGTNVTVVCHYDKTDSTYTGTIASNGRAVIPIKIGKATPGYQVNVDVTAGNANTRTSFRVQ</sequence>
<protein>
    <submittedName>
        <fullName evidence="2">Uncharacterized protein</fullName>
    </submittedName>
</protein>
<proteinExistence type="predicted"/>
<keyword evidence="1" id="KW-0812">Transmembrane</keyword>
<reference evidence="2 3" key="1">
    <citation type="submission" date="2016-12" db="EMBL/GenBank/DDBJ databases">
        <title>Complete genome sequence of Clostridium kluyveri JZZ isolated from the pit mud of a Chinese flavor liquor-making factory.</title>
        <authorList>
            <person name="Wang Y."/>
        </authorList>
    </citation>
    <scope>NUCLEOTIDE SEQUENCE [LARGE SCALE GENOMIC DNA]</scope>
    <source>
        <strain evidence="2 3">JZZ</strain>
    </source>
</reference>
<dbReference type="EMBL" id="CP018335">
    <property type="protein sequence ID" value="APM37830.1"/>
    <property type="molecule type" value="Genomic_DNA"/>
</dbReference>
<organism evidence="2 3">
    <name type="scientific">Clostridium kluyveri</name>
    <dbReference type="NCBI Taxonomy" id="1534"/>
    <lineage>
        <taxon>Bacteria</taxon>
        <taxon>Bacillati</taxon>
        <taxon>Bacillota</taxon>
        <taxon>Clostridia</taxon>
        <taxon>Eubacteriales</taxon>
        <taxon>Clostridiaceae</taxon>
        <taxon>Clostridium</taxon>
    </lineage>
</organism>
<dbReference type="OrthoDB" id="1928949at2"/>
<dbReference type="Proteomes" id="UP000184604">
    <property type="component" value="Chromosome"/>
</dbReference>
<evidence type="ECO:0000256" key="1">
    <source>
        <dbReference type="SAM" id="Phobius"/>
    </source>
</evidence>
<evidence type="ECO:0000313" key="2">
    <source>
        <dbReference type="EMBL" id="APM37830.1"/>
    </source>
</evidence>
<gene>
    <name evidence="2" type="ORF">BS101_03295</name>
</gene>
<keyword evidence="1" id="KW-1133">Transmembrane helix</keyword>